<dbReference type="Pfam" id="PF00562">
    <property type="entry name" value="RNA_pol_Rpb2_6"/>
    <property type="match status" value="1"/>
</dbReference>
<evidence type="ECO:0000313" key="9">
    <source>
        <dbReference type="Proteomes" id="UP000238823"/>
    </source>
</evidence>
<gene>
    <name evidence="8" type="primary">rpoC_1</name>
    <name evidence="8" type="ORF">ENSA7_01820</name>
</gene>
<keyword evidence="1 6" id="KW-0240">DNA-directed RNA polymerase</keyword>
<keyword evidence="3 6" id="KW-0548">Nucleotidyltransferase</keyword>
<protein>
    <recommendedName>
        <fullName evidence="6">DNA-directed RNA polymerase subunit</fullName>
        <ecNumber evidence="6">2.7.7.6</ecNumber>
    </recommendedName>
</protein>
<dbReference type="InterPro" id="IPR014724">
    <property type="entry name" value="RNA_pol_RPB2_OB-fold"/>
</dbReference>
<dbReference type="Gene3D" id="4.10.860.120">
    <property type="entry name" value="RNA polymerase II, clamp domain"/>
    <property type="match status" value="1"/>
</dbReference>
<dbReference type="Gene3D" id="2.40.50.150">
    <property type="match status" value="1"/>
</dbReference>
<dbReference type="InterPro" id="IPR007080">
    <property type="entry name" value="RNA_pol_Rpb1_1"/>
</dbReference>
<dbReference type="EMBL" id="PVNL01000004">
    <property type="protein sequence ID" value="PRQ09976.1"/>
    <property type="molecule type" value="Genomic_DNA"/>
</dbReference>
<comment type="function">
    <text evidence="6">DNA-dependent RNA polymerase catalyzes the transcription of DNA into RNA using the four ribonucleoside triphosphates as substrates.</text>
</comment>
<dbReference type="InterPro" id="IPR007120">
    <property type="entry name" value="DNA-dir_RNAP_su2_dom"/>
</dbReference>
<proteinExistence type="inferred from homology"/>
<evidence type="ECO:0000256" key="2">
    <source>
        <dbReference type="ARBA" id="ARBA00022679"/>
    </source>
</evidence>
<dbReference type="InterPro" id="IPR045867">
    <property type="entry name" value="DNA-dir_RpoC_beta_prime"/>
</dbReference>
<dbReference type="GO" id="GO:0003899">
    <property type="term" value="F:DNA-directed RNA polymerase activity"/>
    <property type="evidence" value="ECO:0007669"/>
    <property type="project" value="UniProtKB-EC"/>
</dbReference>
<feature type="domain" description="RNA polymerase N-terminal" evidence="7">
    <location>
        <begin position="546"/>
        <end position="803"/>
    </location>
</feature>
<evidence type="ECO:0000256" key="3">
    <source>
        <dbReference type="ARBA" id="ARBA00022695"/>
    </source>
</evidence>
<dbReference type="InterPro" id="IPR037033">
    <property type="entry name" value="DNA-dir_RNAP_su2_hyb_sf"/>
</dbReference>
<reference evidence="8 9" key="1">
    <citation type="submission" date="2018-03" db="EMBL/GenBank/DDBJ databases">
        <title>Draft Genome Sequences of the Obligatory Marine Myxobacteria Enhygromyxa salina SWB007.</title>
        <authorList>
            <person name="Poehlein A."/>
            <person name="Moghaddam J.A."/>
            <person name="Harms H."/>
            <person name="Alanjari M."/>
            <person name="Koenig G.M."/>
            <person name="Daniel R."/>
            <person name="Schaeberle T.F."/>
        </authorList>
    </citation>
    <scope>NUCLEOTIDE SEQUENCE [LARGE SCALE GENOMIC DNA]</scope>
    <source>
        <strain evidence="8 9">SWB007</strain>
    </source>
</reference>
<dbReference type="Proteomes" id="UP000238823">
    <property type="component" value="Unassembled WGS sequence"/>
</dbReference>
<evidence type="ECO:0000313" key="8">
    <source>
        <dbReference type="EMBL" id="PRQ09976.1"/>
    </source>
</evidence>
<dbReference type="Gene3D" id="2.40.270.10">
    <property type="entry name" value="DNA-directed RNA polymerase, subunit 2, domain 6"/>
    <property type="match status" value="1"/>
</dbReference>
<dbReference type="EC" id="2.7.7.6" evidence="6"/>
<evidence type="ECO:0000256" key="4">
    <source>
        <dbReference type="ARBA" id="ARBA00023163"/>
    </source>
</evidence>
<dbReference type="PANTHER" id="PTHR19376">
    <property type="entry name" value="DNA-DIRECTED RNA POLYMERASE"/>
    <property type="match status" value="1"/>
</dbReference>
<keyword evidence="4 6" id="KW-0804">Transcription</keyword>
<dbReference type="InterPro" id="IPR006592">
    <property type="entry name" value="RNA_pol_N"/>
</dbReference>
<sequence length="841" mass="89981">MRDAEPDEPNEPNEPNEPITAWIQAWSEHPSDDLPTSFIVVDDAVARELASTHARAFEIAAVTTAAGAEQLTREIPNVSEDSLADLDERGLVRVGARVRPGSLLVGKVSPTGEGLPSPEEKLLRAIFGEKAGELRDTSLRCPPGCHGRVREARLNEPGEGEIAVAQVVVSWDRPLVVGDGLIIEGGASRVAHAVVARITSLDGGGVAWAGGGGSIRVAKQSMAQDLIHARSIGPYATVTQTPPSGREQFGGQLVSPRQAAALAERAPWTAWELFTIKSDSVGGRTRAYEALVKRQSPELPAAPRAQTTAEPTEPADIFSLFERPKPASWRDGDVPSETSTSVDVIVRELAALGIEVRLSAAQIEARLLNPDELRERSHGEVTKPETIDYRTTKPATDGLFCQRIFGPVSDYACACGKYARMKHRGVVCEHCGVEVIASRARRERAAHITLAVPVVHPLFLAEVALLLSLSLAQLNNVLAGSLGLDLGGDTSTGVQPIDVDAASAQTNAVAVRSALAAIDLDELSRSDDPDRRTLATRLRERGMAPIQFVLELIPVLPPDLRPIVPLGGGRFATADLNDLYRRVINRNNRTRRLVELNAPAIILRNESAMLQTAVGQLFDNERTSKPVKAEDHVLHSIAATLEQRLATLPQRCVDYSGVAVVVADPQLEPGRCRVPWSMALELFKPITYGIMEFEGSVTTIRAAKAAVEQGLDYALAATEAASRERPAILLSDAGLVVREIELWDAPAIAVDPQTARLLAGTARRPSVCVHVPLSEEAIRECRGLADIGTFVDVGSASASGWLSRAVLEGNGLARVCEAVIAGHVDTVEQPVLRAALGRGPG</sequence>
<evidence type="ECO:0000259" key="7">
    <source>
        <dbReference type="SMART" id="SM00663"/>
    </source>
</evidence>
<name>A0A2S9YY04_9BACT</name>
<dbReference type="GO" id="GO:0003677">
    <property type="term" value="F:DNA binding"/>
    <property type="evidence" value="ECO:0007669"/>
    <property type="project" value="InterPro"/>
</dbReference>
<evidence type="ECO:0000256" key="6">
    <source>
        <dbReference type="RuleBase" id="RU004279"/>
    </source>
</evidence>
<dbReference type="PANTHER" id="PTHR19376:SF54">
    <property type="entry name" value="DNA-DIRECTED RNA POLYMERASE SUBUNIT BETA"/>
    <property type="match status" value="1"/>
</dbReference>
<dbReference type="Pfam" id="PF04997">
    <property type="entry name" value="RNA_pol_Rpb1_1"/>
    <property type="match status" value="2"/>
</dbReference>
<evidence type="ECO:0000256" key="1">
    <source>
        <dbReference type="ARBA" id="ARBA00022478"/>
    </source>
</evidence>
<dbReference type="SUPFAM" id="SSF64484">
    <property type="entry name" value="beta and beta-prime subunits of DNA dependent RNA-polymerase"/>
    <property type="match status" value="2"/>
</dbReference>
<keyword evidence="2 6" id="KW-0808">Transferase</keyword>
<dbReference type="SMART" id="SM00663">
    <property type="entry name" value="RPOLA_N"/>
    <property type="match status" value="1"/>
</dbReference>
<dbReference type="GO" id="GO:0006351">
    <property type="term" value="P:DNA-templated transcription"/>
    <property type="evidence" value="ECO:0007669"/>
    <property type="project" value="InterPro"/>
</dbReference>
<dbReference type="OrthoDB" id="9815296at2"/>
<evidence type="ECO:0000256" key="5">
    <source>
        <dbReference type="ARBA" id="ARBA00048552"/>
    </source>
</evidence>
<dbReference type="InterPro" id="IPR044893">
    <property type="entry name" value="RNA_pol_Rpb1_clamp_domain"/>
</dbReference>
<comment type="similarity">
    <text evidence="6">Belongs to the RNA polymerase beta' chain family.</text>
</comment>
<dbReference type="AlphaFoldDB" id="A0A2S9YY04"/>
<organism evidence="8 9">
    <name type="scientific">Enhygromyxa salina</name>
    <dbReference type="NCBI Taxonomy" id="215803"/>
    <lineage>
        <taxon>Bacteria</taxon>
        <taxon>Pseudomonadati</taxon>
        <taxon>Myxococcota</taxon>
        <taxon>Polyangia</taxon>
        <taxon>Nannocystales</taxon>
        <taxon>Nannocystaceae</taxon>
        <taxon>Enhygromyxa</taxon>
    </lineage>
</organism>
<comment type="catalytic activity">
    <reaction evidence="5 6">
        <text>RNA(n) + a ribonucleoside 5'-triphosphate = RNA(n+1) + diphosphate</text>
        <dbReference type="Rhea" id="RHEA:21248"/>
        <dbReference type="Rhea" id="RHEA-COMP:14527"/>
        <dbReference type="Rhea" id="RHEA-COMP:17342"/>
        <dbReference type="ChEBI" id="CHEBI:33019"/>
        <dbReference type="ChEBI" id="CHEBI:61557"/>
        <dbReference type="ChEBI" id="CHEBI:140395"/>
        <dbReference type="EC" id="2.7.7.6"/>
    </reaction>
</comment>
<dbReference type="GO" id="GO:0000428">
    <property type="term" value="C:DNA-directed RNA polymerase complex"/>
    <property type="evidence" value="ECO:0007669"/>
    <property type="project" value="UniProtKB-KW"/>
</dbReference>
<comment type="caution">
    <text evidence="8">The sequence shown here is derived from an EMBL/GenBank/DDBJ whole genome shotgun (WGS) entry which is preliminary data.</text>
</comment>
<accession>A0A2S9YY04</accession>